<reference evidence="2" key="2">
    <citation type="journal article" date="2023" name="Int. J. Mol. Sci.">
        <title>De Novo Assembly and Annotation of 11 Diverse Shrub Willow (Salix) Genomes Reveals Novel Gene Organization in Sex-Linked Regions.</title>
        <authorList>
            <person name="Hyden B."/>
            <person name="Feng K."/>
            <person name="Yates T.B."/>
            <person name="Jawdy S."/>
            <person name="Cereghino C."/>
            <person name="Smart L.B."/>
            <person name="Muchero W."/>
        </authorList>
    </citation>
    <scope>NUCLEOTIDE SEQUENCE</scope>
    <source>
        <tissue evidence="2">Shoot tip</tissue>
    </source>
</reference>
<sequence>MDLNIKRSWLTCNFACSNQITKAGDLTASREKSEISAQGGTDMSYQKSHQQDPEKTTGEYIFSQSLHMYRESSKEDEPKTILDAYTTNLQTPQSEQGKKCIVYQ</sequence>
<evidence type="ECO:0000256" key="1">
    <source>
        <dbReference type="SAM" id="MobiDB-lite"/>
    </source>
</evidence>
<reference evidence="2" key="1">
    <citation type="submission" date="2022-10" db="EMBL/GenBank/DDBJ databases">
        <authorList>
            <person name="Hyden B.L."/>
            <person name="Feng K."/>
            <person name="Yates T."/>
            <person name="Jawdy S."/>
            <person name="Smart L.B."/>
            <person name="Muchero W."/>
        </authorList>
    </citation>
    <scope>NUCLEOTIDE SEQUENCE</scope>
    <source>
        <tissue evidence="2">Shoot tip</tissue>
    </source>
</reference>
<accession>A0ABQ9AWD3</accession>
<dbReference type="Proteomes" id="UP001141253">
    <property type="component" value="Chromosome 13"/>
</dbReference>
<keyword evidence="3" id="KW-1185">Reference proteome</keyword>
<feature type="region of interest" description="Disordered" evidence="1">
    <location>
        <begin position="27"/>
        <end position="57"/>
    </location>
</feature>
<feature type="compositionally biased region" description="Polar residues" evidence="1">
    <location>
        <begin position="35"/>
        <end position="48"/>
    </location>
</feature>
<evidence type="ECO:0000313" key="3">
    <source>
        <dbReference type="Proteomes" id="UP001141253"/>
    </source>
</evidence>
<dbReference type="EMBL" id="JAPFFI010000015">
    <property type="protein sequence ID" value="KAJ6360470.1"/>
    <property type="molecule type" value="Genomic_DNA"/>
</dbReference>
<evidence type="ECO:0000313" key="2">
    <source>
        <dbReference type="EMBL" id="KAJ6360470.1"/>
    </source>
</evidence>
<protein>
    <submittedName>
        <fullName evidence="2">Uncharacterized protein</fullName>
    </submittedName>
</protein>
<proteinExistence type="predicted"/>
<comment type="caution">
    <text evidence="2">The sequence shown here is derived from an EMBL/GenBank/DDBJ whole genome shotgun (WGS) entry which is preliminary data.</text>
</comment>
<name>A0ABQ9AWD3_9ROSI</name>
<organism evidence="2 3">
    <name type="scientific">Salix suchowensis</name>
    <dbReference type="NCBI Taxonomy" id="1278906"/>
    <lineage>
        <taxon>Eukaryota</taxon>
        <taxon>Viridiplantae</taxon>
        <taxon>Streptophyta</taxon>
        <taxon>Embryophyta</taxon>
        <taxon>Tracheophyta</taxon>
        <taxon>Spermatophyta</taxon>
        <taxon>Magnoliopsida</taxon>
        <taxon>eudicotyledons</taxon>
        <taxon>Gunneridae</taxon>
        <taxon>Pentapetalae</taxon>
        <taxon>rosids</taxon>
        <taxon>fabids</taxon>
        <taxon>Malpighiales</taxon>
        <taxon>Salicaceae</taxon>
        <taxon>Saliceae</taxon>
        <taxon>Salix</taxon>
    </lineage>
</organism>
<gene>
    <name evidence="2" type="ORF">OIU77_004480</name>
</gene>